<dbReference type="Proteomes" id="UP000554482">
    <property type="component" value="Unassembled WGS sequence"/>
</dbReference>
<feature type="domain" description="H15" evidence="9">
    <location>
        <begin position="11"/>
        <end position="80"/>
    </location>
</feature>
<dbReference type="EMBL" id="JABWDY010033616">
    <property type="protein sequence ID" value="KAF5183301.1"/>
    <property type="molecule type" value="Genomic_DNA"/>
</dbReference>
<dbReference type="PANTHER" id="PTHR11467">
    <property type="entry name" value="HISTONE H1"/>
    <property type="match status" value="1"/>
</dbReference>
<dbReference type="GO" id="GO:0006355">
    <property type="term" value="P:regulation of DNA-templated transcription"/>
    <property type="evidence" value="ECO:0007669"/>
    <property type="project" value="InterPro"/>
</dbReference>
<dbReference type="InterPro" id="IPR005818">
    <property type="entry name" value="Histone_H1/H5_H15"/>
</dbReference>
<evidence type="ECO:0000256" key="4">
    <source>
        <dbReference type="ARBA" id="ARBA00023125"/>
    </source>
</evidence>
<protein>
    <recommendedName>
        <fullName evidence="6">HMG-Y-related protein A</fullName>
    </recommendedName>
    <alternativeName>
        <fullName evidence="7">High mobility group A protein</fullName>
    </alternativeName>
</protein>
<dbReference type="PANTHER" id="PTHR11467:SF162">
    <property type="entry name" value="HMG-Y-RELATED PROTEIN A"/>
    <property type="match status" value="1"/>
</dbReference>
<dbReference type="Pfam" id="PF02178">
    <property type="entry name" value="AT_hook"/>
    <property type="match status" value="4"/>
</dbReference>
<dbReference type="InterPro" id="IPR036390">
    <property type="entry name" value="WH_DNA-bd_sf"/>
</dbReference>
<accession>A0A7J6VF39</accession>
<proteinExistence type="predicted"/>
<dbReference type="SMART" id="SM00384">
    <property type="entry name" value="AT_hook"/>
    <property type="match status" value="4"/>
</dbReference>
<dbReference type="PROSITE" id="PS51504">
    <property type="entry name" value="H15"/>
    <property type="match status" value="1"/>
</dbReference>
<dbReference type="GO" id="GO:0031492">
    <property type="term" value="F:nucleosomal DNA binding"/>
    <property type="evidence" value="ECO:0007669"/>
    <property type="project" value="TreeGrafter"/>
</dbReference>
<dbReference type="Pfam" id="PF00538">
    <property type="entry name" value="Linker_histone"/>
    <property type="match status" value="1"/>
</dbReference>
<dbReference type="PRINTS" id="PR00930">
    <property type="entry name" value="HIGHMOBLTYIY"/>
</dbReference>
<name>A0A7J6VF39_THATH</name>
<evidence type="ECO:0000259" key="9">
    <source>
        <dbReference type="PROSITE" id="PS51504"/>
    </source>
</evidence>
<keyword evidence="5" id="KW-0539">Nucleus</keyword>
<dbReference type="FunFam" id="1.10.10.10:FF:000537">
    <property type="entry name" value="HMG-Y-related protein A"/>
    <property type="match status" value="1"/>
</dbReference>
<keyword evidence="3" id="KW-0007">Acetylation</keyword>
<evidence type="ECO:0000256" key="3">
    <source>
        <dbReference type="ARBA" id="ARBA00022990"/>
    </source>
</evidence>
<dbReference type="GO" id="GO:0005730">
    <property type="term" value="C:nucleolus"/>
    <property type="evidence" value="ECO:0007669"/>
    <property type="project" value="UniProtKB-SubCell"/>
</dbReference>
<dbReference type="GO" id="GO:0006334">
    <property type="term" value="P:nucleosome assembly"/>
    <property type="evidence" value="ECO:0007669"/>
    <property type="project" value="InterPro"/>
</dbReference>
<keyword evidence="4" id="KW-0238">DNA-binding</keyword>
<keyword evidence="11" id="KW-1185">Reference proteome</keyword>
<evidence type="ECO:0000256" key="7">
    <source>
        <dbReference type="ARBA" id="ARBA00076335"/>
    </source>
</evidence>
<evidence type="ECO:0000256" key="8">
    <source>
        <dbReference type="SAM" id="MobiDB-lite"/>
    </source>
</evidence>
<organism evidence="10 11">
    <name type="scientific">Thalictrum thalictroides</name>
    <name type="common">Rue-anemone</name>
    <name type="synonym">Anemone thalictroides</name>
    <dbReference type="NCBI Taxonomy" id="46969"/>
    <lineage>
        <taxon>Eukaryota</taxon>
        <taxon>Viridiplantae</taxon>
        <taxon>Streptophyta</taxon>
        <taxon>Embryophyta</taxon>
        <taxon>Tracheophyta</taxon>
        <taxon>Spermatophyta</taxon>
        <taxon>Magnoliopsida</taxon>
        <taxon>Ranunculales</taxon>
        <taxon>Ranunculaceae</taxon>
        <taxon>Thalictroideae</taxon>
        <taxon>Thalictrum</taxon>
    </lineage>
</organism>
<comment type="caution">
    <text evidence="10">The sequence shown here is derived from an EMBL/GenBank/DDBJ whole genome shotgun (WGS) entry which is preliminary data.</text>
</comment>
<feature type="region of interest" description="Disordered" evidence="8">
    <location>
        <begin position="66"/>
        <end position="191"/>
    </location>
</feature>
<dbReference type="OrthoDB" id="1110759at2759"/>
<evidence type="ECO:0000256" key="5">
    <source>
        <dbReference type="ARBA" id="ARBA00023242"/>
    </source>
</evidence>
<evidence type="ECO:0000313" key="10">
    <source>
        <dbReference type="EMBL" id="KAF5183301.1"/>
    </source>
</evidence>
<dbReference type="SMART" id="SM00526">
    <property type="entry name" value="H15"/>
    <property type="match status" value="1"/>
</dbReference>
<reference evidence="10 11" key="1">
    <citation type="submission" date="2020-06" db="EMBL/GenBank/DDBJ databases">
        <title>Transcriptomic and genomic resources for Thalictrum thalictroides and T. hernandezii: Facilitating candidate gene discovery in an emerging model plant lineage.</title>
        <authorList>
            <person name="Arias T."/>
            <person name="Riano-Pachon D.M."/>
            <person name="Di Stilio V.S."/>
        </authorList>
    </citation>
    <scope>NUCLEOTIDE SEQUENCE [LARGE SCALE GENOMIC DNA]</scope>
    <source>
        <strain evidence="11">cv. WT478/WT964</strain>
        <tissue evidence="10">Leaves</tissue>
    </source>
</reference>
<sequence length="191" mass="20460">MATEEVNKPPSLPPYSEMILAAIDSLNEKDGSNKSAIAKYIESTYGDLPESHTTLLTDSLNQMKDNGELILAKNNYMRPNPNAPPKRGRGRPPKPKTTASSIETPTPATDPTAPPRSRGRPPKQRDPLSVTAAPLKVTTSGTGRGRGRPPKKDSGADKETETTTTVPMTGLPRPRGRPPKVKPQFAAVGCD</sequence>
<dbReference type="CDD" id="cd00073">
    <property type="entry name" value="H15"/>
    <property type="match status" value="1"/>
</dbReference>
<dbReference type="SUPFAM" id="SSF46785">
    <property type="entry name" value="Winged helix' DNA-binding domain"/>
    <property type="match status" value="1"/>
</dbReference>
<dbReference type="InterPro" id="IPR036388">
    <property type="entry name" value="WH-like_DNA-bd_sf"/>
</dbReference>
<keyword evidence="2" id="KW-0677">Repeat</keyword>
<dbReference type="PRINTS" id="PR00929">
    <property type="entry name" value="ATHOOK"/>
</dbReference>
<evidence type="ECO:0000313" key="11">
    <source>
        <dbReference type="Proteomes" id="UP000554482"/>
    </source>
</evidence>
<dbReference type="Gene3D" id="1.10.10.10">
    <property type="entry name" value="Winged helix-like DNA-binding domain superfamily/Winged helix DNA-binding domain"/>
    <property type="match status" value="1"/>
</dbReference>
<dbReference type="GO" id="GO:0000786">
    <property type="term" value="C:nucleosome"/>
    <property type="evidence" value="ECO:0007669"/>
    <property type="project" value="InterPro"/>
</dbReference>
<dbReference type="InterPro" id="IPR017956">
    <property type="entry name" value="AT_hook_DNA-bd_motif"/>
</dbReference>
<evidence type="ECO:0000256" key="6">
    <source>
        <dbReference type="ARBA" id="ARBA00068571"/>
    </source>
</evidence>
<evidence type="ECO:0000256" key="2">
    <source>
        <dbReference type="ARBA" id="ARBA00022737"/>
    </source>
</evidence>
<dbReference type="GO" id="GO:0003690">
    <property type="term" value="F:double-stranded DNA binding"/>
    <property type="evidence" value="ECO:0007669"/>
    <property type="project" value="TreeGrafter"/>
</dbReference>
<comment type="subcellular location">
    <subcellularLocation>
        <location evidence="1">Nucleus</location>
        <location evidence="1">Nucleolus</location>
    </subcellularLocation>
</comment>
<dbReference type="AlphaFoldDB" id="A0A7J6VF39"/>
<feature type="compositionally biased region" description="Basic and acidic residues" evidence="8">
    <location>
        <begin position="150"/>
        <end position="161"/>
    </location>
</feature>
<gene>
    <name evidence="10" type="ORF">FRX31_027111</name>
</gene>
<evidence type="ECO:0000256" key="1">
    <source>
        <dbReference type="ARBA" id="ARBA00004604"/>
    </source>
</evidence>
<dbReference type="GO" id="GO:0030261">
    <property type="term" value="P:chromosome condensation"/>
    <property type="evidence" value="ECO:0007669"/>
    <property type="project" value="TreeGrafter"/>
</dbReference>
<dbReference type="GO" id="GO:0045910">
    <property type="term" value="P:negative regulation of DNA recombination"/>
    <property type="evidence" value="ECO:0007669"/>
    <property type="project" value="TreeGrafter"/>
</dbReference>
<dbReference type="InterPro" id="IPR000116">
    <property type="entry name" value="HMGA"/>
</dbReference>